<evidence type="ECO:0000313" key="3">
    <source>
        <dbReference type="Proteomes" id="UP000815677"/>
    </source>
</evidence>
<reference evidence="2" key="1">
    <citation type="submission" date="2014-09" db="EMBL/GenBank/DDBJ databases">
        <title>Genome sequence of the luminous mushroom Mycena chlorophos for searching fungal bioluminescence genes.</title>
        <authorList>
            <person name="Tanaka Y."/>
            <person name="Kasuga D."/>
            <person name="Oba Y."/>
            <person name="Hase S."/>
            <person name="Sato K."/>
            <person name="Oba Y."/>
            <person name="Sakakibara Y."/>
        </authorList>
    </citation>
    <scope>NUCLEOTIDE SEQUENCE</scope>
</reference>
<sequence>MGAYLMQYFDFTAAVAIAAGVLTLLTVPLMIILEAVKPNKFFTSAVLFEAIWLTILSIIWLASGGVNAVWNIGGDLGCDVADAINDGISYADSDSDDIDYGASGTTGIGAVCSMPQVLMAFSFASWVLLFFYVMSIMICACVSSSRRQAPAAQPVRHALCGTSSREPEPAARAWLSRILDTSNGGDGDWNCPPGHEEGPPPSVPVCGCESRRENPIENATQYGPRDFGTLEMLSPRARCQGGGAGSGRSSEPEDWVLSPMPTYLKGGVVAQPRQRPSEPLSPPCALLTTAVARRDALDPRSGRRVVDDVKVPTAHFHHLHHHHPYLVREPLPDLVAVPRATFFLALRMRWPCRRRTRRLRRGPGDVVLGRRDWCRRAWQALALAATHLPACSPHSGTVLPVVVRRSDEQEPLTRRLCGLGRPVLPVPQKAQERAFCRAPRPHPTCPPLPIAAFRPLPIAHDRKVPQSPSRRLCTRLYDVYDLHALDDPSPRCLMHPSYGVSTRVSSQIPIRPAFATGGCCAGAGGGCAA</sequence>
<dbReference type="Proteomes" id="UP000815677">
    <property type="component" value="Unassembled WGS sequence"/>
</dbReference>
<keyword evidence="1" id="KW-0472">Membrane</keyword>
<feature type="transmembrane region" description="Helical" evidence="1">
    <location>
        <begin position="45"/>
        <end position="63"/>
    </location>
</feature>
<evidence type="ECO:0000313" key="2">
    <source>
        <dbReference type="EMBL" id="GAT56656.1"/>
    </source>
</evidence>
<organism evidence="2 3">
    <name type="scientific">Mycena chlorophos</name>
    <name type="common">Agaric fungus</name>
    <name type="synonym">Agaricus chlorophos</name>
    <dbReference type="NCBI Taxonomy" id="658473"/>
    <lineage>
        <taxon>Eukaryota</taxon>
        <taxon>Fungi</taxon>
        <taxon>Dikarya</taxon>
        <taxon>Basidiomycota</taxon>
        <taxon>Agaricomycotina</taxon>
        <taxon>Agaricomycetes</taxon>
        <taxon>Agaricomycetidae</taxon>
        <taxon>Agaricales</taxon>
        <taxon>Marasmiineae</taxon>
        <taxon>Mycenaceae</taxon>
        <taxon>Mycena</taxon>
    </lineage>
</organism>
<keyword evidence="1" id="KW-1133">Transmembrane helix</keyword>
<gene>
    <name evidence="2" type="ORF">MCHLO_13284</name>
</gene>
<name>A0ABQ0M014_MYCCL</name>
<feature type="transmembrane region" description="Helical" evidence="1">
    <location>
        <begin position="12"/>
        <end position="33"/>
    </location>
</feature>
<feature type="transmembrane region" description="Helical" evidence="1">
    <location>
        <begin position="123"/>
        <end position="142"/>
    </location>
</feature>
<keyword evidence="3" id="KW-1185">Reference proteome</keyword>
<dbReference type="EMBL" id="DF849320">
    <property type="protein sequence ID" value="GAT56656.1"/>
    <property type="molecule type" value="Genomic_DNA"/>
</dbReference>
<proteinExistence type="predicted"/>
<accession>A0ABQ0M014</accession>
<evidence type="ECO:0000256" key="1">
    <source>
        <dbReference type="SAM" id="Phobius"/>
    </source>
</evidence>
<evidence type="ECO:0008006" key="4">
    <source>
        <dbReference type="Google" id="ProtNLM"/>
    </source>
</evidence>
<keyword evidence="1" id="KW-0812">Transmembrane</keyword>
<protein>
    <recommendedName>
        <fullName evidence="4">MARVEL domain-containing protein</fullName>
    </recommendedName>
</protein>